<evidence type="ECO:0000256" key="1">
    <source>
        <dbReference type="ARBA" id="ARBA00005575"/>
    </source>
</evidence>
<feature type="domain" description="FHA" evidence="6">
    <location>
        <begin position="61"/>
        <end position="114"/>
    </location>
</feature>
<dbReference type="SUPFAM" id="SSF49879">
    <property type="entry name" value="SMAD/FHA domain"/>
    <property type="match status" value="1"/>
</dbReference>
<dbReference type="AlphaFoldDB" id="A0AAD7FKI9"/>
<dbReference type="GO" id="GO:0005737">
    <property type="term" value="C:cytoplasm"/>
    <property type="evidence" value="ECO:0007669"/>
    <property type="project" value="TreeGrafter"/>
</dbReference>
<protein>
    <submittedName>
        <fullName evidence="8">Kinase-like domain-containing protein</fullName>
    </submittedName>
</protein>
<dbReference type="InterPro" id="IPR000719">
    <property type="entry name" value="Prot_kinase_dom"/>
</dbReference>
<evidence type="ECO:0000256" key="5">
    <source>
        <dbReference type="SAM" id="MobiDB-lite"/>
    </source>
</evidence>
<accession>A0AAD7FKI9</accession>
<comment type="caution">
    <text evidence="8">The sequence shown here is derived from an EMBL/GenBank/DDBJ whole genome shotgun (WGS) entry which is preliminary data.</text>
</comment>
<evidence type="ECO:0000313" key="8">
    <source>
        <dbReference type="EMBL" id="KAJ7625455.1"/>
    </source>
</evidence>
<sequence length="628" mass="70589">MEEPAMSDDLASAYPETQEQRQPTPPPEERNPNLWGYLQRYPGNRLVPKERYDLYKDHPEVTIGRDPRNTICIPNVTSGFHATLRWGGVKNGVSQVTLQDNASTNKTYVDGTRVRPGMPRSFRHEAEISFALSQVPPPGDTTMQDFRFIYHDLASPKRGVLEDYQLQEELGSGCFARVYKAYSREGNVFAVKAIAADKSSKLNWNAQGGSLTPHEYAVQREIDVMKALIHPNICRLQTYFWNADGSIDLVLDFINGGDLGAFIHRHDGLSERMTKHMMKQLCEALAFIHSKNITHRDLKPDNVLVTLDRPPILKIADFGLAKLVDFTARLQTLCGTPMYLAPEWVKYYFHQNTGYHIPIDSYACGVIFYNCITVMRPLYSNLPEGPYLLEHVKLDRTIDWLSLDHHVLGADKEGYPIYLSTEGRRFVRGLLEFNPEERMTMVEALDHEWLRFNQADVYTAPPTDICDELTSSLQDVTMYTPDTAHVRDSAPPARSHNATITPANYAQHEDAAPSRKNRGRALERQSDVLQRARQSQQLFEPSWEVVQNAQLAASAAADAEEASAEAEAGTGGATKRKHSALTPPAEDTGSARNTPLRALEPSTKKGKSVDPDPDEMDVSPKKKAGRRR</sequence>
<proteinExistence type="inferred from homology"/>
<comment type="similarity">
    <text evidence="1">Belongs to the protein kinase superfamily. CAMK Ser/Thr protein kinase family. CHEK2 subfamily.</text>
</comment>
<reference evidence="8" key="1">
    <citation type="submission" date="2023-03" db="EMBL/GenBank/DDBJ databases">
        <title>Massive genome expansion in bonnet fungi (Mycena s.s.) driven by repeated elements and novel gene families across ecological guilds.</title>
        <authorList>
            <consortium name="Lawrence Berkeley National Laboratory"/>
            <person name="Harder C.B."/>
            <person name="Miyauchi S."/>
            <person name="Viragh M."/>
            <person name="Kuo A."/>
            <person name="Thoen E."/>
            <person name="Andreopoulos B."/>
            <person name="Lu D."/>
            <person name="Skrede I."/>
            <person name="Drula E."/>
            <person name="Henrissat B."/>
            <person name="Morin E."/>
            <person name="Kohler A."/>
            <person name="Barry K."/>
            <person name="LaButti K."/>
            <person name="Morin E."/>
            <person name="Salamov A."/>
            <person name="Lipzen A."/>
            <person name="Mereny Z."/>
            <person name="Hegedus B."/>
            <person name="Baldrian P."/>
            <person name="Stursova M."/>
            <person name="Weitz H."/>
            <person name="Taylor A."/>
            <person name="Grigoriev I.V."/>
            <person name="Nagy L.G."/>
            <person name="Martin F."/>
            <person name="Kauserud H."/>
        </authorList>
    </citation>
    <scope>NUCLEOTIDE SEQUENCE</scope>
    <source>
        <strain evidence="8">CBHHK067</strain>
    </source>
</reference>
<dbReference type="SMART" id="SM00220">
    <property type="entry name" value="S_TKc"/>
    <property type="match status" value="1"/>
</dbReference>
<dbReference type="PROSITE" id="PS00108">
    <property type="entry name" value="PROTEIN_KINASE_ST"/>
    <property type="match status" value="1"/>
</dbReference>
<dbReference type="InterPro" id="IPR008271">
    <property type="entry name" value="Ser/Thr_kinase_AS"/>
</dbReference>
<evidence type="ECO:0000256" key="2">
    <source>
        <dbReference type="ARBA" id="ARBA00022741"/>
    </source>
</evidence>
<keyword evidence="2 4" id="KW-0547">Nucleotide-binding</keyword>
<keyword evidence="8" id="KW-0808">Transferase</keyword>
<dbReference type="Gene3D" id="1.10.510.10">
    <property type="entry name" value="Transferase(Phosphotransferase) domain 1"/>
    <property type="match status" value="1"/>
</dbReference>
<dbReference type="CDD" id="cd00060">
    <property type="entry name" value="FHA"/>
    <property type="match status" value="1"/>
</dbReference>
<feature type="region of interest" description="Disordered" evidence="5">
    <location>
        <begin position="483"/>
        <end position="534"/>
    </location>
</feature>
<keyword evidence="9" id="KW-1185">Reference proteome</keyword>
<dbReference type="Proteomes" id="UP001221757">
    <property type="component" value="Unassembled WGS sequence"/>
</dbReference>
<dbReference type="GO" id="GO:0005524">
    <property type="term" value="F:ATP binding"/>
    <property type="evidence" value="ECO:0007669"/>
    <property type="project" value="UniProtKB-UniRule"/>
</dbReference>
<evidence type="ECO:0000259" key="6">
    <source>
        <dbReference type="PROSITE" id="PS50006"/>
    </source>
</evidence>
<dbReference type="PANTHER" id="PTHR24348">
    <property type="entry name" value="SERINE/THREONINE-PROTEIN KINASE UNC-51-RELATED"/>
    <property type="match status" value="1"/>
</dbReference>
<feature type="binding site" evidence="4">
    <location>
        <position position="192"/>
    </location>
    <ligand>
        <name>ATP</name>
        <dbReference type="ChEBI" id="CHEBI:30616"/>
    </ligand>
</feature>
<dbReference type="PROSITE" id="PS50011">
    <property type="entry name" value="PROTEIN_KINASE_DOM"/>
    <property type="match status" value="1"/>
</dbReference>
<dbReference type="GO" id="GO:0004674">
    <property type="term" value="F:protein serine/threonine kinase activity"/>
    <property type="evidence" value="ECO:0007669"/>
    <property type="project" value="InterPro"/>
</dbReference>
<feature type="region of interest" description="Disordered" evidence="5">
    <location>
        <begin position="1"/>
        <end position="34"/>
    </location>
</feature>
<feature type="domain" description="Protein kinase" evidence="7">
    <location>
        <begin position="164"/>
        <end position="450"/>
    </location>
</feature>
<dbReference type="PANTHER" id="PTHR24348:SF68">
    <property type="entry name" value="SERINE_THREONINE-PROTEIN KINASE ATG1C"/>
    <property type="match status" value="1"/>
</dbReference>
<keyword evidence="8" id="KW-0418">Kinase</keyword>
<gene>
    <name evidence="8" type="ORF">B0H17DRAFT_1218693</name>
</gene>
<organism evidence="8 9">
    <name type="scientific">Mycena rosella</name>
    <name type="common">Pink bonnet</name>
    <name type="synonym">Agaricus rosellus</name>
    <dbReference type="NCBI Taxonomy" id="1033263"/>
    <lineage>
        <taxon>Eukaryota</taxon>
        <taxon>Fungi</taxon>
        <taxon>Dikarya</taxon>
        <taxon>Basidiomycota</taxon>
        <taxon>Agaricomycotina</taxon>
        <taxon>Agaricomycetes</taxon>
        <taxon>Agaricomycetidae</taxon>
        <taxon>Agaricales</taxon>
        <taxon>Marasmiineae</taxon>
        <taxon>Mycenaceae</taxon>
        <taxon>Mycena</taxon>
    </lineage>
</organism>
<dbReference type="Pfam" id="PF00069">
    <property type="entry name" value="Pkinase"/>
    <property type="match status" value="1"/>
</dbReference>
<keyword evidence="3 4" id="KW-0067">ATP-binding</keyword>
<evidence type="ECO:0000313" key="9">
    <source>
        <dbReference type="Proteomes" id="UP001221757"/>
    </source>
</evidence>
<dbReference type="Gene3D" id="2.60.200.20">
    <property type="match status" value="1"/>
</dbReference>
<dbReference type="InterPro" id="IPR011009">
    <property type="entry name" value="Kinase-like_dom_sf"/>
</dbReference>
<name>A0AAD7FKI9_MYCRO</name>
<evidence type="ECO:0000256" key="3">
    <source>
        <dbReference type="ARBA" id="ARBA00022840"/>
    </source>
</evidence>
<dbReference type="InterPro" id="IPR017441">
    <property type="entry name" value="Protein_kinase_ATP_BS"/>
</dbReference>
<dbReference type="SUPFAM" id="SSF56112">
    <property type="entry name" value="Protein kinase-like (PK-like)"/>
    <property type="match status" value="1"/>
</dbReference>
<dbReference type="InterPro" id="IPR000253">
    <property type="entry name" value="FHA_dom"/>
</dbReference>
<dbReference type="Pfam" id="PF00498">
    <property type="entry name" value="FHA"/>
    <property type="match status" value="1"/>
</dbReference>
<dbReference type="SMART" id="SM00240">
    <property type="entry name" value="FHA"/>
    <property type="match status" value="1"/>
</dbReference>
<dbReference type="EMBL" id="JARKIE010000591">
    <property type="protein sequence ID" value="KAJ7625455.1"/>
    <property type="molecule type" value="Genomic_DNA"/>
</dbReference>
<dbReference type="InterPro" id="IPR045269">
    <property type="entry name" value="Atg1-like"/>
</dbReference>
<evidence type="ECO:0000259" key="7">
    <source>
        <dbReference type="PROSITE" id="PS50011"/>
    </source>
</evidence>
<dbReference type="InterPro" id="IPR008984">
    <property type="entry name" value="SMAD_FHA_dom_sf"/>
</dbReference>
<dbReference type="PROSITE" id="PS00107">
    <property type="entry name" value="PROTEIN_KINASE_ATP"/>
    <property type="match status" value="1"/>
</dbReference>
<feature type="region of interest" description="Disordered" evidence="5">
    <location>
        <begin position="557"/>
        <end position="628"/>
    </location>
</feature>
<dbReference type="GO" id="GO:0010506">
    <property type="term" value="P:regulation of autophagy"/>
    <property type="evidence" value="ECO:0007669"/>
    <property type="project" value="InterPro"/>
</dbReference>
<evidence type="ECO:0000256" key="4">
    <source>
        <dbReference type="PROSITE-ProRule" id="PRU10141"/>
    </source>
</evidence>
<dbReference type="PROSITE" id="PS50006">
    <property type="entry name" value="FHA_DOMAIN"/>
    <property type="match status" value="1"/>
</dbReference>